<protein>
    <recommendedName>
        <fullName evidence="9">PGG domain-containing protein</fullName>
    </recommendedName>
</protein>
<organism evidence="10 11">
    <name type="scientific">Triticum turgidum subsp. durum</name>
    <name type="common">Durum wheat</name>
    <name type="synonym">Triticum durum</name>
    <dbReference type="NCBI Taxonomy" id="4567"/>
    <lineage>
        <taxon>Eukaryota</taxon>
        <taxon>Viridiplantae</taxon>
        <taxon>Streptophyta</taxon>
        <taxon>Embryophyta</taxon>
        <taxon>Tracheophyta</taxon>
        <taxon>Spermatophyta</taxon>
        <taxon>Magnoliopsida</taxon>
        <taxon>Liliopsida</taxon>
        <taxon>Poales</taxon>
        <taxon>Poaceae</taxon>
        <taxon>BOP clade</taxon>
        <taxon>Pooideae</taxon>
        <taxon>Triticodae</taxon>
        <taxon>Triticeae</taxon>
        <taxon>Triticinae</taxon>
        <taxon>Triticum</taxon>
    </lineage>
</organism>
<keyword evidence="4 8" id="KW-1133">Transmembrane helix</keyword>
<dbReference type="PROSITE" id="PS50297">
    <property type="entry name" value="ANK_REP_REGION"/>
    <property type="match status" value="1"/>
</dbReference>
<dbReference type="InterPro" id="IPR002110">
    <property type="entry name" value="Ankyrin_rpt"/>
</dbReference>
<evidence type="ECO:0000313" key="11">
    <source>
        <dbReference type="Proteomes" id="UP000324705"/>
    </source>
</evidence>
<evidence type="ECO:0000256" key="2">
    <source>
        <dbReference type="ARBA" id="ARBA00022692"/>
    </source>
</evidence>
<sequence>MQTEPQNKMRPSETAPELLMMAAREGDSARLRDLLGNHDATATAVQLVVPMPEVIVNIEENSLAISRVDSILHVVAACGDTAEFLESASLIHSKAKHLLGTGNNKGDTPLHCAAGAGRIKMLSHLIHLAMADGGGDAKVKAVLRKQNNKGETALHEVLRLSDKKMVRGMVEKLMEVDAELARLPIANGTSPLYLAVSLGHDDIAELLYSKDKALSYSGPDGQNVLHVAVLRSQVVGMTNKLLQWNRDLSKQGDSRNGSTPLHFAASCGFDQAVVSLINADKCSAYRPDNKGSFPIHIANKACVIRVLLEKCPNCAELRDAQGRTFLHVVICDKKDTLFRYVFGLFRASHQVWRFASIMDKQDNEGNTGLHLAVLAGRVRTLHCLLWNKEIQLNLPNNDGKTALDLALSKKPTGVHFGLDSWYQIYTLLAAAGAKYGAHLKEHEPQLNEKEEADKINGYIPTIAIVAALLVAVSFTCAFSVPGGYRAGDDQHKAGTPVLSQNYFFLGFIMANNLALLCSGLSLVSLMYAGLTTIDLRIRAKAFILSIVFLNSSARSLTAAFSIGIYAVLALVDRTYVVVTMAFSTVMLLDIGWFVYMATAAQFVHFNRLGMRACLRFAFTMAATLMVSLWPYAFTIIFLIYSRINGVH</sequence>
<dbReference type="AlphaFoldDB" id="A0A9R0SKR1"/>
<feature type="transmembrane region" description="Helical" evidence="8">
    <location>
        <begin position="574"/>
        <end position="595"/>
    </location>
</feature>
<evidence type="ECO:0000256" key="5">
    <source>
        <dbReference type="ARBA" id="ARBA00023043"/>
    </source>
</evidence>
<feature type="transmembrane region" description="Helical" evidence="8">
    <location>
        <begin position="616"/>
        <end position="640"/>
    </location>
</feature>
<evidence type="ECO:0000256" key="8">
    <source>
        <dbReference type="SAM" id="Phobius"/>
    </source>
</evidence>
<dbReference type="Proteomes" id="UP000324705">
    <property type="component" value="Chromosome 4A"/>
</dbReference>
<dbReference type="InterPro" id="IPR036770">
    <property type="entry name" value="Ankyrin_rpt-contain_sf"/>
</dbReference>
<dbReference type="Gramene" id="TRITD4Av1G204410.2">
    <property type="protein sequence ID" value="TRITD4Av1G204410.2"/>
    <property type="gene ID" value="TRITD4Av1G204410"/>
</dbReference>
<accession>A0A9R0SKR1</accession>
<comment type="subcellular location">
    <subcellularLocation>
        <location evidence="1">Membrane</location>
        <topology evidence="1">Multi-pass membrane protein</topology>
    </subcellularLocation>
</comment>
<dbReference type="SMART" id="SM00248">
    <property type="entry name" value="ANK"/>
    <property type="match status" value="6"/>
</dbReference>
<dbReference type="Pfam" id="PF00023">
    <property type="entry name" value="Ank"/>
    <property type="match status" value="2"/>
</dbReference>
<dbReference type="Gene3D" id="1.25.40.20">
    <property type="entry name" value="Ankyrin repeat-containing domain"/>
    <property type="match status" value="3"/>
</dbReference>
<keyword evidence="6 8" id="KW-0472">Membrane</keyword>
<feature type="domain" description="PGG" evidence="9">
    <location>
        <begin position="459"/>
        <end position="567"/>
    </location>
</feature>
<dbReference type="SUPFAM" id="SSF48403">
    <property type="entry name" value="Ankyrin repeat"/>
    <property type="match status" value="2"/>
</dbReference>
<evidence type="ECO:0000256" key="6">
    <source>
        <dbReference type="ARBA" id="ARBA00023136"/>
    </source>
</evidence>
<dbReference type="PROSITE" id="PS50088">
    <property type="entry name" value="ANK_REPEAT"/>
    <property type="match status" value="1"/>
</dbReference>
<dbReference type="Pfam" id="PF13962">
    <property type="entry name" value="PGG"/>
    <property type="match status" value="1"/>
</dbReference>
<dbReference type="PANTHER" id="PTHR24186">
    <property type="entry name" value="PROTEIN PHOSPHATASE 1 REGULATORY SUBUNIT"/>
    <property type="match status" value="1"/>
</dbReference>
<dbReference type="EMBL" id="LT934117">
    <property type="protein sequence ID" value="VAH96185.1"/>
    <property type="molecule type" value="Genomic_DNA"/>
</dbReference>
<feature type="transmembrane region" description="Helical" evidence="8">
    <location>
        <begin position="458"/>
        <end position="482"/>
    </location>
</feature>
<keyword evidence="3" id="KW-0677">Repeat</keyword>
<dbReference type="InterPro" id="IPR026961">
    <property type="entry name" value="PGG_dom"/>
</dbReference>
<evidence type="ECO:0000256" key="1">
    <source>
        <dbReference type="ARBA" id="ARBA00004141"/>
    </source>
</evidence>
<dbReference type="OMA" id="EPQNKMR"/>
<evidence type="ECO:0000256" key="7">
    <source>
        <dbReference type="PROSITE-ProRule" id="PRU00023"/>
    </source>
</evidence>
<dbReference type="PANTHER" id="PTHR24186:SF50">
    <property type="entry name" value="ANKYRIN REPEAT-CONTAINING PROTEIN ITN1-LIKE ISOFORM X1"/>
    <property type="match status" value="1"/>
</dbReference>
<evidence type="ECO:0000256" key="4">
    <source>
        <dbReference type="ARBA" id="ARBA00022989"/>
    </source>
</evidence>
<evidence type="ECO:0000256" key="3">
    <source>
        <dbReference type="ARBA" id="ARBA00022737"/>
    </source>
</evidence>
<dbReference type="Pfam" id="PF12796">
    <property type="entry name" value="Ank_2"/>
    <property type="match status" value="1"/>
</dbReference>
<keyword evidence="11" id="KW-1185">Reference proteome</keyword>
<keyword evidence="5 7" id="KW-0040">ANK repeat</keyword>
<feature type="repeat" description="ANK" evidence="7">
    <location>
        <begin position="187"/>
        <end position="219"/>
    </location>
</feature>
<feature type="transmembrane region" description="Helical" evidence="8">
    <location>
        <begin position="502"/>
        <end position="530"/>
    </location>
</feature>
<keyword evidence="2 8" id="KW-0812">Transmembrane</keyword>
<gene>
    <name evidence="10" type="ORF">TRITD_4Av1G204410</name>
</gene>
<dbReference type="GO" id="GO:0005886">
    <property type="term" value="C:plasma membrane"/>
    <property type="evidence" value="ECO:0007669"/>
    <property type="project" value="TreeGrafter"/>
</dbReference>
<proteinExistence type="predicted"/>
<feature type="transmembrane region" description="Helical" evidence="8">
    <location>
        <begin position="542"/>
        <end position="568"/>
    </location>
</feature>
<evidence type="ECO:0000259" key="9">
    <source>
        <dbReference type="Pfam" id="PF13962"/>
    </source>
</evidence>
<evidence type="ECO:0000313" key="10">
    <source>
        <dbReference type="EMBL" id="VAH96185.1"/>
    </source>
</evidence>
<name>A0A9R0SKR1_TRITD</name>
<reference evidence="10 11" key="1">
    <citation type="submission" date="2017-09" db="EMBL/GenBank/DDBJ databases">
        <authorList>
            <consortium name="International Durum Wheat Genome Sequencing Consortium (IDWGSC)"/>
            <person name="Milanesi L."/>
        </authorList>
    </citation>
    <scope>NUCLEOTIDE SEQUENCE [LARGE SCALE GENOMIC DNA]</scope>
    <source>
        <strain evidence="11">cv. Svevo</strain>
    </source>
</reference>